<name>A0A0A9C8G8_ARUDO</name>
<dbReference type="EMBL" id="GBRH01230078">
    <property type="protein sequence ID" value="JAD67817.1"/>
    <property type="molecule type" value="Transcribed_RNA"/>
</dbReference>
<reference evidence="1" key="1">
    <citation type="submission" date="2014-09" db="EMBL/GenBank/DDBJ databases">
        <authorList>
            <person name="Magalhaes I.L.F."/>
            <person name="Oliveira U."/>
            <person name="Santos F.R."/>
            <person name="Vidigal T.H.D.A."/>
            <person name="Brescovit A.D."/>
            <person name="Santos A.J."/>
        </authorList>
    </citation>
    <scope>NUCLEOTIDE SEQUENCE</scope>
    <source>
        <tissue evidence="1">Shoot tissue taken approximately 20 cm above the soil surface</tissue>
    </source>
</reference>
<accession>A0A0A9C8G8</accession>
<organism evidence="1">
    <name type="scientific">Arundo donax</name>
    <name type="common">Giant reed</name>
    <name type="synonym">Donax arundinaceus</name>
    <dbReference type="NCBI Taxonomy" id="35708"/>
    <lineage>
        <taxon>Eukaryota</taxon>
        <taxon>Viridiplantae</taxon>
        <taxon>Streptophyta</taxon>
        <taxon>Embryophyta</taxon>
        <taxon>Tracheophyta</taxon>
        <taxon>Spermatophyta</taxon>
        <taxon>Magnoliopsida</taxon>
        <taxon>Liliopsida</taxon>
        <taxon>Poales</taxon>
        <taxon>Poaceae</taxon>
        <taxon>PACMAD clade</taxon>
        <taxon>Arundinoideae</taxon>
        <taxon>Arundineae</taxon>
        <taxon>Arundo</taxon>
    </lineage>
</organism>
<protein>
    <submittedName>
        <fullName evidence="1">Uncharacterized protein</fullName>
    </submittedName>
</protein>
<proteinExistence type="predicted"/>
<evidence type="ECO:0000313" key="1">
    <source>
        <dbReference type="EMBL" id="JAD67817.1"/>
    </source>
</evidence>
<reference evidence="1" key="2">
    <citation type="journal article" date="2015" name="Data Brief">
        <title>Shoot transcriptome of the giant reed, Arundo donax.</title>
        <authorList>
            <person name="Barrero R.A."/>
            <person name="Guerrero F.D."/>
            <person name="Moolhuijzen P."/>
            <person name="Goolsby J.A."/>
            <person name="Tidwell J."/>
            <person name="Bellgard S.E."/>
            <person name="Bellgard M.I."/>
        </authorList>
    </citation>
    <scope>NUCLEOTIDE SEQUENCE</scope>
    <source>
        <tissue evidence="1">Shoot tissue taken approximately 20 cm above the soil surface</tissue>
    </source>
</reference>
<dbReference type="AlphaFoldDB" id="A0A0A9C8G8"/>
<sequence length="16" mass="1777">MHKNCIGGHGQVRNII</sequence>